<feature type="non-terminal residue" evidence="1">
    <location>
        <position position="1"/>
    </location>
</feature>
<reference evidence="1" key="1">
    <citation type="journal article" date="2013" name="Environ. Microbiol.">
        <title>Microbiota from the distal guts of lean and obese adolescents exhibit partial functional redundancy besides clear differences in community structure.</title>
        <authorList>
            <person name="Ferrer M."/>
            <person name="Ruiz A."/>
            <person name="Lanza F."/>
            <person name="Haange S.B."/>
            <person name="Oberbach A."/>
            <person name="Till H."/>
            <person name="Bargiela R."/>
            <person name="Campoy C."/>
            <person name="Segura M.T."/>
            <person name="Richter M."/>
            <person name="von Bergen M."/>
            <person name="Seifert J."/>
            <person name="Suarez A."/>
        </authorList>
    </citation>
    <scope>NUCLEOTIDE SEQUENCE</scope>
</reference>
<accession>K1U5V8</accession>
<protein>
    <submittedName>
        <fullName evidence="1">Uncharacterized protein</fullName>
    </submittedName>
</protein>
<organism evidence="1">
    <name type="scientific">human gut metagenome</name>
    <dbReference type="NCBI Taxonomy" id="408170"/>
    <lineage>
        <taxon>unclassified sequences</taxon>
        <taxon>metagenomes</taxon>
        <taxon>organismal metagenomes</taxon>
    </lineage>
</organism>
<gene>
    <name evidence="1" type="ORF">LEA_04047</name>
</gene>
<comment type="caution">
    <text evidence="1">The sequence shown here is derived from an EMBL/GenBank/DDBJ whole genome shotgun (WGS) entry which is preliminary data.</text>
</comment>
<dbReference type="AlphaFoldDB" id="K1U5V8"/>
<dbReference type="EMBL" id="AJWY01002678">
    <property type="protein sequence ID" value="EKC77683.1"/>
    <property type="molecule type" value="Genomic_DNA"/>
</dbReference>
<name>K1U5V8_9ZZZZ</name>
<evidence type="ECO:0000313" key="1">
    <source>
        <dbReference type="EMBL" id="EKC77683.1"/>
    </source>
</evidence>
<proteinExistence type="predicted"/>
<sequence>RGAPDAFASAWRRARDEGESCRAYYNPWAGDPWAEPSVGRADPGQSVGSLLLSLLPSAFEIHAGFTPGLLFGPLGPGGHVPVAPADASWSVRRRFSCTADAGLRLIIPIWRFNLFGDFTYHCYLTDNFRAGPHAPSRSFMSLGCGLSFNF</sequence>